<dbReference type="RefSeq" id="WP_120746702.1">
    <property type="nucleotide sequence ID" value="NZ_RBAH01000004.1"/>
</dbReference>
<dbReference type="SUPFAM" id="SSF48208">
    <property type="entry name" value="Six-hairpin glycosidases"/>
    <property type="match status" value="1"/>
</dbReference>
<sequence>MKRPWSLFLAAAITIGVVAAAGVIVKNKQISSISGSGTQPLPIRSYGNELNVRAERERTADFIGKRLTGPYGIYTNYSETGQSAEAATGHEVLSESASLMMRYAAITKKQSLFDRQWELARQTFDMKSGFSYRYSPTLPKKYAVNAAVDDLRLIRALYEAGGAFADDRYTKEAIRYGSRFYSYNVKNGRVYDFYDETSRTVNDFITLCYIDLKTLGVLPVTDKQRQSLLDAMLGIAQNGYLGDRFPLYETRYRYVAGRYESETIQTVESLLTILHLAEVEQARPESIRYIKEQVKEGKLFGQYTKSGVPASSVQSTAIYALAAMLGSEIGDKELYADSIKRMGAFQITAPDHELFGGFGNAETYQAYSFDNLMALLAYSY</sequence>
<name>A0A3B0CL45_9BACL</name>
<reference evidence="1 2" key="1">
    <citation type="journal article" date="2007" name="Int. J. Syst. Evol. Microbiol.">
        <title>Paenibacillus ginsengarvi sp. nov., isolated from soil from ginseng cultivation.</title>
        <authorList>
            <person name="Yoon M.H."/>
            <person name="Ten L.N."/>
            <person name="Im W.T."/>
        </authorList>
    </citation>
    <scope>NUCLEOTIDE SEQUENCE [LARGE SCALE GENOMIC DNA]</scope>
    <source>
        <strain evidence="1 2">KCTC 13059</strain>
    </source>
</reference>
<dbReference type="GO" id="GO:0005975">
    <property type="term" value="P:carbohydrate metabolic process"/>
    <property type="evidence" value="ECO:0007669"/>
    <property type="project" value="InterPro"/>
</dbReference>
<dbReference type="InterPro" id="IPR012341">
    <property type="entry name" value="6hp_glycosidase-like_sf"/>
</dbReference>
<proteinExistence type="predicted"/>
<accession>A0A3B0CL45</accession>
<dbReference type="Gene3D" id="1.50.10.10">
    <property type="match status" value="1"/>
</dbReference>
<comment type="caution">
    <text evidence="1">The sequence shown here is derived from an EMBL/GenBank/DDBJ whole genome shotgun (WGS) entry which is preliminary data.</text>
</comment>
<dbReference type="Proteomes" id="UP000282311">
    <property type="component" value="Unassembled WGS sequence"/>
</dbReference>
<evidence type="ECO:0008006" key="3">
    <source>
        <dbReference type="Google" id="ProtNLM"/>
    </source>
</evidence>
<dbReference type="AlphaFoldDB" id="A0A3B0CL45"/>
<dbReference type="OrthoDB" id="1779554at2"/>
<evidence type="ECO:0000313" key="2">
    <source>
        <dbReference type="Proteomes" id="UP000282311"/>
    </source>
</evidence>
<dbReference type="InterPro" id="IPR008928">
    <property type="entry name" value="6-hairpin_glycosidase_sf"/>
</dbReference>
<keyword evidence="2" id="KW-1185">Reference proteome</keyword>
<dbReference type="EMBL" id="RBAH01000004">
    <property type="protein sequence ID" value="RKN85680.1"/>
    <property type="molecule type" value="Genomic_DNA"/>
</dbReference>
<gene>
    <name evidence="1" type="ORF">D7M11_08365</name>
</gene>
<evidence type="ECO:0000313" key="1">
    <source>
        <dbReference type="EMBL" id="RKN85680.1"/>
    </source>
</evidence>
<protein>
    <recommendedName>
        <fullName evidence="3">Glycosyl hydrolase family 8</fullName>
    </recommendedName>
</protein>
<organism evidence="1 2">
    <name type="scientific">Paenibacillus ginsengarvi</name>
    <dbReference type="NCBI Taxonomy" id="400777"/>
    <lineage>
        <taxon>Bacteria</taxon>
        <taxon>Bacillati</taxon>
        <taxon>Bacillota</taxon>
        <taxon>Bacilli</taxon>
        <taxon>Bacillales</taxon>
        <taxon>Paenibacillaceae</taxon>
        <taxon>Paenibacillus</taxon>
    </lineage>
</organism>